<dbReference type="EMBL" id="KN743410">
    <property type="protein sequence ID" value="KIH52544.1"/>
    <property type="molecule type" value="Genomic_DNA"/>
</dbReference>
<dbReference type="Proteomes" id="UP000054047">
    <property type="component" value="Unassembled WGS sequence"/>
</dbReference>
<keyword evidence="2" id="KW-1185">Reference proteome</keyword>
<organism evidence="1 2">
    <name type="scientific">Ancylostoma duodenale</name>
    <dbReference type="NCBI Taxonomy" id="51022"/>
    <lineage>
        <taxon>Eukaryota</taxon>
        <taxon>Metazoa</taxon>
        <taxon>Ecdysozoa</taxon>
        <taxon>Nematoda</taxon>
        <taxon>Chromadorea</taxon>
        <taxon>Rhabditida</taxon>
        <taxon>Rhabditina</taxon>
        <taxon>Rhabditomorpha</taxon>
        <taxon>Strongyloidea</taxon>
        <taxon>Ancylostomatidae</taxon>
        <taxon>Ancylostomatinae</taxon>
        <taxon>Ancylostoma</taxon>
    </lineage>
</organism>
<proteinExistence type="predicted"/>
<evidence type="ECO:0000313" key="1">
    <source>
        <dbReference type="EMBL" id="KIH52544.1"/>
    </source>
</evidence>
<accession>A0A0C2G0X4</accession>
<gene>
    <name evidence="1" type="ORF">ANCDUO_17355</name>
</gene>
<name>A0A0C2G0X4_9BILA</name>
<dbReference type="OrthoDB" id="5845933at2759"/>
<reference evidence="1 2" key="1">
    <citation type="submission" date="2013-12" db="EMBL/GenBank/DDBJ databases">
        <title>Draft genome of the parsitic nematode Ancylostoma duodenale.</title>
        <authorList>
            <person name="Mitreva M."/>
        </authorList>
    </citation>
    <scope>NUCLEOTIDE SEQUENCE [LARGE SCALE GENOMIC DNA]</scope>
    <source>
        <strain evidence="1 2">Zhejiang</strain>
    </source>
</reference>
<protein>
    <submittedName>
        <fullName evidence="1">Uncharacterized protein</fullName>
    </submittedName>
</protein>
<dbReference type="AlphaFoldDB" id="A0A0C2G0X4"/>
<sequence>MKTMFIKNAFCERERIELEESQVTEMVPNVNLGRTMNMRSKFIEELDRRRAAWAAFGPPRETTYQLADPDILTSTTTIH</sequence>
<evidence type="ECO:0000313" key="2">
    <source>
        <dbReference type="Proteomes" id="UP000054047"/>
    </source>
</evidence>